<dbReference type="Pfam" id="PF08843">
    <property type="entry name" value="AbiEii"/>
    <property type="match status" value="1"/>
</dbReference>
<evidence type="ECO:0008006" key="3">
    <source>
        <dbReference type="Google" id="ProtNLM"/>
    </source>
</evidence>
<accession>A0A256ADF2</accession>
<dbReference type="Gene3D" id="3.10.450.620">
    <property type="entry name" value="JHP933, nucleotidyltransferase-like core domain"/>
    <property type="match status" value="1"/>
</dbReference>
<dbReference type="InterPro" id="IPR014942">
    <property type="entry name" value="AbiEii"/>
</dbReference>
<name>A0A256ADF2_9FLAO</name>
<dbReference type="AlphaFoldDB" id="A0A256ADF2"/>
<gene>
    <name evidence="1" type="ORF">CHX27_00425</name>
</gene>
<evidence type="ECO:0000313" key="2">
    <source>
        <dbReference type="Proteomes" id="UP000216035"/>
    </source>
</evidence>
<proteinExistence type="predicted"/>
<comment type="caution">
    <text evidence="1">The sequence shown here is derived from an EMBL/GenBank/DDBJ whole genome shotgun (WGS) entry which is preliminary data.</text>
</comment>
<organism evidence="1 2">
    <name type="scientific">Flavobacterium aurantiibacter</name>
    <dbReference type="NCBI Taxonomy" id="2023067"/>
    <lineage>
        <taxon>Bacteria</taxon>
        <taxon>Pseudomonadati</taxon>
        <taxon>Bacteroidota</taxon>
        <taxon>Flavobacteriia</taxon>
        <taxon>Flavobacteriales</taxon>
        <taxon>Flavobacteriaceae</taxon>
        <taxon>Flavobacterium</taxon>
    </lineage>
</organism>
<dbReference type="OrthoDB" id="9780929at2"/>
<dbReference type="Proteomes" id="UP000216035">
    <property type="component" value="Unassembled WGS sequence"/>
</dbReference>
<protein>
    <recommendedName>
        <fullName evidence="3">Nucleotidyltransferase</fullName>
    </recommendedName>
</protein>
<sequence>MERSMKLHHDIKLFTQILRAASQHLGIKLEFIEKDYWITLVLSRLAKSSYVDESVFKGGTSLSKGYNMLERFSEDVDIAIINDKGKTGNEIKTIIRTIEKEITPDLKELQVEGVTSKGSRFRKSVFEYVASEKGNANNKLIVEVNSFANPFPYQRLTIQSMVFDFLKQTNNENYIEQYDLQPFEVNVLSKEQTLVEKMVSLVRFSFKENTVESISQKIRHFYDLYHLMKNSQCIAFVASDSFKEQFDTILQHDRAMFEEPTGWQTKATSESPLVNDFSNVWQKLKEKYQTELSALAYRPIPDEKEIAVCFEELAERIK</sequence>
<keyword evidence="2" id="KW-1185">Reference proteome</keyword>
<reference evidence="1 2" key="1">
    <citation type="submission" date="2017-07" db="EMBL/GenBank/DDBJ databases">
        <title>Flavobacterium cyanobacteriorum sp. nov., isolated from cyanobacterial aggregates in a eutrophic lake.</title>
        <authorList>
            <person name="Cai H."/>
        </authorList>
    </citation>
    <scope>NUCLEOTIDE SEQUENCE [LARGE SCALE GENOMIC DNA]</scope>
    <source>
        <strain evidence="1 2">TH167</strain>
    </source>
</reference>
<dbReference type="EMBL" id="NOXX01000042">
    <property type="protein sequence ID" value="OYQ51235.1"/>
    <property type="molecule type" value="Genomic_DNA"/>
</dbReference>
<evidence type="ECO:0000313" key="1">
    <source>
        <dbReference type="EMBL" id="OYQ51235.1"/>
    </source>
</evidence>